<dbReference type="GeneID" id="301682469"/>
<keyword evidence="3" id="KW-1185">Reference proteome</keyword>
<evidence type="ECO:0000259" key="1">
    <source>
        <dbReference type="Pfam" id="PF18860"/>
    </source>
</evidence>
<sequence length="400" mass="47016">MEITEITRRDIVENVDWEQYSWHGRLPEIDFLNRLYTLENLPSTDSRFENAQSDIWQHRINNDDWENDWIFYDDRFRLNDYQDSSYFLNFLCETLHPIVRHFDEVQKILEIYNKYLMLDGCKLLPQEYISSRPIFQYIPCEKSSIIPASLKLEYQIDELIRVVAITFANEGDTDIVAILVDSDPYIELNNKSQEKILKLEVPLYIYGKFKERSNIGDYESKIHVVVKDIVNRTFNENVNGVTITPKLESKPEWRKDAWQWLFGESGKINNQGRVRSDNIASRKCDGLLFRSPPEINLYKALQTQEITFAPLPVFVRGGCNRKRIEPDFVIVREGVFMIVEVDGDTFHTESPAKAHERTEMLHGEGVYVERVQAKDCMTEEKAIACAEKILQRLKQIKRSR</sequence>
<dbReference type="RefSeq" id="WP_006616345.1">
    <property type="nucleotide sequence ID" value="NZ_BIMW01000075.1"/>
</dbReference>
<name>A0A5M3T6C5_LIMPL</name>
<dbReference type="Pfam" id="PF18860">
    <property type="entry name" value="AbiJ_NTD3"/>
    <property type="match status" value="1"/>
</dbReference>
<protein>
    <recommendedName>
        <fullName evidence="1">AbiJ-NTD3 domain-containing protein</fullName>
    </recommendedName>
</protein>
<proteinExistence type="predicted"/>
<comment type="caution">
    <text evidence="2">The sequence shown here is derived from an EMBL/GenBank/DDBJ whole genome shotgun (WGS) entry which is preliminary data.</text>
</comment>
<feature type="domain" description="AbiJ-NTD3" evidence="1">
    <location>
        <begin position="2"/>
        <end position="138"/>
    </location>
</feature>
<evidence type="ECO:0000313" key="3">
    <source>
        <dbReference type="Proteomes" id="UP000326169"/>
    </source>
</evidence>
<organism evidence="2 3">
    <name type="scientific">Limnospira platensis NIES-46</name>
    <dbReference type="NCBI Taxonomy" id="1236695"/>
    <lineage>
        <taxon>Bacteria</taxon>
        <taxon>Bacillati</taxon>
        <taxon>Cyanobacteriota</taxon>
        <taxon>Cyanophyceae</taxon>
        <taxon>Oscillatoriophycideae</taxon>
        <taxon>Oscillatoriales</taxon>
        <taxon>Sirenicapillariaceae</taxon>
        <taxon>Limnospira</taxon>
    </lineage>
</organism>
<gene>
    <name evidence="2" type="ORF">NIES46_16090</name>
</gene>
<dbReference type="EMBL" id="BIMW01000075">
    <property type="protein sequence ID" value="GCE93558.1"/>
    <property type="molecule type" value="Genomic_DNA"/>
</dbReference>
<dbReference type="Proteomes" id="UP000326169">
    <property type="component" value="Unassembled WGS sequence"/>
</dbReference>
<accession>A0A5M3T6C5</accession>
<reference evidence="2 3" key="1">
    <citation type="journal article" date="2019" name="J Genomics">
        <title>The Draft Genome of a Hydrogen-producing Cyanobacterium, Arthrospira platensis NIES-46.</title>
        <authorList>
            <person name="Suzuki S."/>
            <person name="Yamaguchi H."/>
            <person name="Kawachi M."/>
        </authorList>
    </citation>
    <scope>NUCLEOTIDE SEQUENCE [LARGE SCALE GENOMIC DNA]</scope>
    <source>
        <strain evidence="2 3">NIES-46</strain>
    </source>
</reference>
<evidence type="ECO:0000313" key="2">
    <source>
        <dbReference type="EMBL" id="GCE93558.1"/>
    </source>
</evidence>
<dbReference type="InterPro" id="IPR041427">
    <property type="entry name" value="AbiJ-NTD3"/>
</dbReference>